<dbReference type="GO" id="GO:0008186">
    <property type="term" value="F:ATP-dependent activity, acting on RNA"/>
    <property type="evidence" value="ECO:0007669"/>
    <property type="project" value="UniProtKB-UniRule"/>
</dbReference>
<name>A0A0K2G8R5_NITMO</name>
<organism evidence="13 14">
    <name type="scientific">Nitrospira moscoviensis</name>
    <dbReference type="NCBI Taxonomy" id="42253"/>
    <lineage>
        <taxon>Bacteria</taxon>
        <taxon>Pseudomonadati</taxon>
        <taxon>Nitrospirota</taxon>
        <taxon>Nitrospiria</taxon>
        <taxon>Nitrospirales</taxon>
        <taxon>Nitrospiraceae</taxon>
        <taxon>Nitrospira</taxon>
    </lineage>
</organism>
<dbReference type="InterPro" id="IPR011129">
    <property type="entry name" value="CSD"/>
</dbReference>
<dbReference type="EMBL" id="CP011801">
    <property type="protein sequence ID" value="ALA57254.1"/>
    <property type="molecule type" value="Genomic_DNA"/>
</dbReference>
<dbReference type="SUPFAM" id="SSF50249">
    <property type="entry name" value="Nucleic acid-binding proteins"/>
    <property type="match status" value="1"/>
</dbReference>
<dbReference type="PANTHER" id="PTHR46425">
    <property type="entry name" value="TRANSCRIPTION TERMINATION FACTOR RHO"/>
    <property type="match status" value="1"/>
</dbReference>
<dbReference type="GO" id="GO:0016787">
    <property type="term" value="F:hydrolase activity"/>
    <property type="evidence" value="ECO:0007669"/>
    <property type="project" value="UniProtKB-KW"/>
</dbReference>
<keyword evidence="5 9" id="KW-0067">ATP-binding</keyword>
<dbReference type="InterPro" id="IPR011112">
    <property type="entry name" value="Rho-like_N"/>
</dbReference>
<dbReference type="PROSITE" id="PS51856">
    <property type="entry name" value="RHO_RNA_BD"/>
    <property type="match status" value="1"/>
</dbReference>
<protein>
    <recommendedName>
        <fullName evidence="9 10">Transcription termination factor Rho</fullName>
        <ecNumber evidence="9 10">3.6.4.-</ecNumber>
    </recommendedName>
    <alternativeName>
        <fullName evidence="9">ATP-dependent helicase Rho</fullName>
    </alternativeName>
</protein>
<evidence type="ECO:0000256" key="9">
    <source>
        <dbReference type="HAMAP-Rule" id="MF_01884"/>
    </source>
</evidence>
<dbReference type="CDD" id="cd04459">
    <property type="entry name" value="Rho_CSD"/>
    <property type="match status" value="1"/>
</dbReference>
<dbReference type="Proteomes" id="UP000069205">
    <property type="component" value="Chromosome"/>
</dbReference>
<dbReference type="NCBIfam" id="TIGR00767">
    <property type="entry name" value="rho"/>
    <property type="match status" value="1"/>
</dbReference>
<comment type="similarity">
    <text evidence="9 11">Belongs to the Rho family.</text>
</comment>
<evidence type="ECO:0000256" key="10">
    <source>
        <dbReference type="NCBIfam" id="TIGR00767"/>
    </source>
</evidence>
<dbReference type="InterPro" id="IPR027417">
    <property type="entry name" value="P-loop_NTPase"/>
</dbReference>
<dbReference type="SMART" id="SM00382">
    <property type="entry name" value="AAA"/>
    <property type="match status" value="1"/>
</dbReference>
<keyword evidence="14" id="KW-1185">Reference proteome</keyword>
<comment type="caution">
    <text evidence="9">Lacks conserved residue(s) required for the propagation of feature annotation.</text>
</comment>
<keyword evidence="1 9" id="KW-0806">Transcription termination</keyword>
<dbReference type="InterPro" id="IPR011113">
    <property type="entry name" value="Rho_RNA-bd"/>
</dbReference>
<evidence type="ECO:0000256" key="7">
    <source>
        <dbReference type="ARBA" id="ARBA00023015"/>
    </source>
</evidence>
<feature type="binding site" evidence="9">
    <location>
        <begin position="174"/>
        <end position="179"/>
    </location>
    <ligand>
        <name>ATP</name>
        <dbReference type="ChEBI" id="CHEBI:30616"/>
    </ligand>
</feature>
<evidence type="ECO:0000256" key="11">
    <source>
        <dbReference type="PROSITE-ProRule" id="PRU01203"/>
    </source>
</evidence>
<dbReference type="GO" id="GO:0005524">
    <property type="term" value="F:ATP binding"/>
    <property type="evidence" value="ECO:0007669"/>
    <property type="project" value="UniProtKB-UniRule"/>
</dbReference>
<evidence type="ECO:0000256" key="1">
    <source>
        <dbReference type="ARBA" id="ARBA00022472"/>
    </source>
</evidence>
<dbReference type="InterPro" id="IPR000194">
    <property type="entry name" value="ATPase_F1/V1/A1_a/bsu_nucl-bd"/>
</dbReference>
<dbReference type="Pfam" id="PF07497">
    <property type="entry name" value="Rho_RNA_bind"/>
    <property type="match status" value="1"/>
</dbReference>
<dbReference type="SMART" id="SM00959">
    <property type="entry name" value="Rho_N"/>
    <property type="match status" value="1"/>
</dbReference>
<dbReference type="GO" id="GO:0005829">
    <property type="term" value="C:cytosol"/>
    <property type="evidence" value="ECO:0007669"/>
    <property type="project" value="UniProtKB-ARBA"/>
</dbReference>
<keyword evidence="2 9" id="KW-0547">Nucleotide-binding</keyword>
<dbReference type="HAMAP" id="MF_01884">
    <property type="entry name" value="Rho"/>
    <property type="match status" value="1"/>
</dbReference>
<evidence type="ECO:0000313" key="14">
    <source>
        <dbReference type="Proteomes" id="UP000069205"/>
    </source>
</evidence>
<dbReference type="NCBIfam" id="NF006886">
    <property type="entry name" value="PRK09376.1"/>
    <property type="match status" value="1"/>
</dbReference>
<feature type="domain" description="Rho RNA-BD" evidence="12">
    <location>
        <begin position="56"/>
        <end position="131"/>
    </location>
</feature>
<evidence type="ECO:0000259" key="12">
    <source>
        <dbReference type="PROSITE" id="PS51856"/>
    </source>
</evidence>
<dbReference type="Gene3D" id="2.40.50.140">
    <property type="entry name" value="Nucleic acid-binding proteins"/>
    <property type="match status" value="1"/>
</dbReference>
<dbReference type="Gene3D" id="1.10.720.10">
    <property type="match status" value="1"/>
</dbReference>
<evidence type="ECO:0000313" key="13">
    <source>
        <dbReference type="EMBL" id="ALA57254.1"/>
    </source>
</evidence>
<dbReference type="Pfam" id="PF00006">
    <property type="entry name" value="ATP-synt_ab"/>
    <property type="match status" value="1"/>
</dbReference>
<dbReference type="PANTHER" id="PTHR46425:SF1">
    <property type="entry name" value="TRANSCRIPTION TERMINATION FACTOR RHO"/>
    <property type="match status" value="1"/>
</dbReference>
<accession>A0A0K2G8R5</accession>
<dbReference type="InterPro" id="IPR003593">
    <property type="entry name" value="AAA+_ATPase"/>
</dbReference>
<evidence type="ECO:0000256" key="8">
    <source>
        <dbReference type="ARBA" id="ARBA00023163"/>
    </source>
</evidence>
<dbReference type="InterPro" id="IPR041703">
    <property type="entry name" value="Rho_factor_ATP-bd"/>
</dbReference>
<dbReference type="SMART" id="SM00357">
    <property type="entry name" value="CSP"/>
    <property type="match status" value="1"/>
</dbReference>
<dbReference type="PATRIC" id="fig|42253.5.peg.804"/>
<evidence type="ECO:0000256" key="3">
    <source>
        <dbReference type="ARBA" id="ARBA00022801"/>
    </source>
</evidence>
<proteinExistence type="inferred from homology"/>
<dbReference type="InterPro" id="IPR036269">
    <property type="entry name" value="Rho_N_sf"/>
</dbReference>
<dbReference type="GO" id="GO:0006353">
    <property type="term" value="P:DNA-templated transcription termination"/>
    <property type="evidence" value="ECO:0007669"/>
    <property type="project" value="UniProtKB-UniRule"/>
</dbReference>
<dbReference type="KEGG" id="nmv:NITMOv2_0819"/>
<dbReference type="AlphaFoldDB" id="A0A0K2G8R5"/>
<evidence type="ECO:0000256" key="6">
    <source>
        <dbReference type="ARBA" id="ARBA00022884"/>
    </source>
</evidence>
<dbReference type="GO" id="GO:0004386">
    <property type="term" value="F:helicase activity"/>
    <property type="evidence" value="ECO:0007669"/>
    <property type="project" value="UniProtKB-UniRule"/>
</dbReference>
<dbReference type="EC" id="3.6.4.-" evidence="9 10"/>
<comment type="function">
    <text evidence="9">Facilitates transcription termination by a mechanism that involves Rho binding to the nascent RNA, activation of Rho's RNA-dependent ATPase activity, and release of the mRNA from the DNA template.</text>
</comment>
<dbReference type="SUPFAM" id="SSF52540">
    <property type="entry name" value="P-loop containing nucleoside triphosphate hydrolases"/>
    <property type="match status" value="1"/>
</dbReference>
<feature type="binding site" evidence="9">
    <location>
        <position position="217"/>
    </location>
    <ligand>
        <name>ATP</name>
        <dbReference type="ChEBI" id="CHEBI:30616"/>
    </ligand>
</feature>
<dbReference type="InterPro" id="IPR012340">
    <property type="entry name" value="NA-bd_OB-fold"/>
</dbReference>
<dbReference type="GO" id="GO:0003723">
    <property type="term" value="F:RNA binding"/>
    <property type="evidence" value="ECO:0007669"/>
    <property type="project" value="UniProtKB-UniRule"/>
</dbReference>
<dbReference type="InterPro" id="IPR004665">
    <property type="entry name" value="Term_rho"/>
</dbReference>
<keyword evidence="3 9" id="KW-0378">Hydrolase</keyword>
<dbReference type="Pfam" id="PF07498">
    <property type="entry name" value="Rho_N"/>
    <property type="match status" value="1"/>
</dbReference>
<keyword evidence="7 9" id="KW-0805">Transcription regulation</keyword>
<evidence type="ECO:0000256" key="2">
    <source>
        <dbReference type="ARBA" id="ARBA00022741"/>
    </source>
</evidence>
<dbReference type="FunFam" id="3.40.50.300:FF:000072">
    <property type="entry name" value="Transcription termination factor Rho"/>
    <property type="match status" value="1"/>
</dbReference>
<sequence length="423" mass="47729">MSVAKGEVMHLAELKQKSIADLNDVARDLKIEGAANLRKQELIFAILQAQTEKNGVVFGEGVLETLPDGFGFLRAPDSNYLPGPDDIYISPSQIRRFNLRTGDIVSGQIRPPKESERYFALLKVEKVNYEDPEVARDKILFDNLTPLYPEERLNLEFDREEYCTRVMDLTTPIGKGQRGLIVAAPRTGKTMLLQAIARAILKNHKEVTLIVLLIDERPEEVTDWQRQVKAEVISSTFDEPAQRHAQVAEMVLEKAKRLVEHKKDVVILLDSITRLARAYNTIAPPSGKVLSGGLDSNALQRPKRFFGAARNIENGGSLTIMATALVDTGSRMDDVIFEEFKGTGNMEVHLDRRLADKRIFPAIDISQSGTRKEELLVDRDRLNKMWILRKVLSPLGTMEAMEFLMDKIQGTKTNQEFLQSMNR</sequence>
<dbReference type="Gene3D" id="3.40.50.300">
    <property type="entry name" value="P-loop containing nucleotide triphosphate hydrolases"/>
    <property type="match status" value="1"/>
</dbReference>
<keyword evidence="8 9" id="KW-0804">Transcription</keyword>
<reference evidence="13 14" key="1">
    <citation type="journal article" date="2015" name="Proc. Natl. Acad. Sci. U.S.A.">
        <title>Expanded metabolic versatility of ubiquitous nitrite-oxidizing bacteria from the genus Nitrospira.</title>
        <authorList>
            <person name="Koch H."/>
            <person name="Lucker S."/>
            <person name="Albertsen M."/>
            <person name="Kitzinger K."/>
            <person name="Herbold C."/>
            <person name="Spieck E."/>
            <person name="Nielsen P.H."/>
            <person name="Wagner M."/>
            <person name="Daims H."/>
        </authorList>
    </citation>
    <scope>NUCLEOTIDE SEQUENCE [LARGE SCALE GENOMIC DNA]</scope>
    <source>
        <strain evidence="13 14">NSP M-1</strain>
    </source>
</reference>
<gene>
    <name evidence="9 13" type="primary">rho</name>
    <name evidence="13" type="ORF">NITMOv2_0819</name>
</gene>
<dbReference type="FunFam" id="2.40.50.140:FF:000010">
    <property type="entry name" value="Transcription termination factor Rho"/>
    <property type="match status" value="1"/>
</dbReference>
<keyword evidence="4 9" id="KW-0347">Helicase</keyword>
<feature type="binding site" evidence="9">
    <location>
        <begin position="186"/>
        <end position="191"/>
    </location>
    <ligand>
        <name>ATP</name>
        <dbReference type="ChEBI" id="CHEBI:30616"/>
    </ligand>
</feature>
<evidence type="ECO:0000256" key="5">
    <source>
        <dbReference type="ARBA" id="ARBA00022840"/>
    </source>
</evidence>
<comment type="subunit">
    <text evidence="9">Homohexamer. The homohexamer assembles into an open ring structure.</text>
</comment>
<keyword evidence="6 9" id="KW-0694">RNA-binding</keyword>
<evidence type="ECO:0000256" key="4">
    <source>
        <dbReference type="ARBA" id="ARBA00022806"/>
    </source>
</evidence>
<dbReference type="SUPFAM" id="SSF68912">
    <property type="entry name" value="Rho N-terminal domain-like"/>
    <property type="match status" value="1"/>
</dbReference>
<dbReference type="CDD" id="cd01128">
    <property type="entry name" value="rho_factor_C"/>
    <property type="match status" value="1"/>
</dbReference>
<dbReference type="STRING" id="42253.NITMOv2_0819"/>